<protein>
    <submittedName>
        <fullName evidence="1">Uncharacterized protein</fullName>
    </submittedName>
</protein>
<evidence type="ECO:0000313" key="2">
    <source>
        <dbReference type="Proteomes" id="UP000317881"/>
    </source>
</evidence>
<comment type="caution">
    <text evidence="1">The sequence shown here is derived from an EMBL/GenBank/DDBJ whole genome shotgun (WGS) entry which is preliminary data.</text>
</comment>
<proteinExistence type="predicted"/>
<sequence>MNVRANETGESENNPEPAVSILDAVVCVHFAGANLVDVLLRALDFAGWQIHVPHEVCEEVKGKDLKFPGLRRRWAAVERSPRINVLPELTLISSDPDLIDRFSEIRDSDFESAHEQRQHLGECVVVAHGSYLAERGRTVYVGMDDRDGQRMAARYGLDCFTVEDVMHYAVHADCFPDLAALKATWDRLRKFGDGLPPFDQTELPDTWQEYRSGG</sequence>
<name>A0A4Y3VA12_9ACTN</name>
<accession>A0A4Y3VA12</accession>
<gene>
    <name evidence="1" type="ORF">SSP24_13490</name>
</gene>
<reference evidence="1 2" key="1">
    <citation type="submission" date="2019-06" db="EMBL/GenBank/DDBJ databases">
        <title>Whole genome shotgun sequence of Streptomyces spinoverrucosus NBRC 14228.</title>
        <authorList>
            <person name="Hosoyama A."/>
            <person name="Uohara A."/>
            <person name="Ohji S."/>
            <person name="Ichikawa N."/>
        </authorList>
    </citation>
    <scope>NUCLEOTIDE SEQUENCE [LARGE SCALE GENOMIC DNA]</scope>
    <source>
        <strain evidence="1 2">NBRC 14228</strain>
    </source>
</reference>
<dbReference type="Proteomes" id="UP000317881">
    <property type="component" value="Unassembled WGS sequence"/>
</dbReference>
<dbReference type="OrthoDB" id="4212443at2"/>
<dbReference type="AlphaFoldDB" id="A0A4Y3VA12"/>
<organism evidence="1 2">
    <name type="scientific">Streptomyces spinoverrucosus</name>
    <dbReference type="NCBI Taxonomy" id="284043"/>
    <lineage>
        <taxon>Bacteria</taxon>
        <taxon>Bacillati</taxon>
        <taxon>Actinomycetota</taxon>
        <taxon>Actinomycetes</taxon>
        <taxon>Kitasatosporales</taxon>
        <taxon>Streptomycetaceae</taxon>
        <taxon>Streptomyces</taxon>
    </lineage>
</organism>
<dbReference type="RefSeq" id="WP_141307853.1">
    <property type="nucleotide sequence ID" value="NZ_BJND01000008.1"/>
</dbReference>
<dbReference type="EMBL" id="BJND01000008">
    <property type="protein sequence ID" value="GEC03694.1"/>
    <property type="molecule type" value="Genomic_DNA"/>
</dbReference>
<keyword evidence="2" id="KW-1185">Reference proteome</keyword>
<evidence type="ECO:0000313" key="1">
    <source>
        <dbReference type="EMBL" id="GEC03694.1"/>
    </source>
</evidence>